<protein>
    <recommendedName>
        <fullName evidence="4">N-acetyltransferase domain-containing protein</fullName>
    </recommendedName>
</protein>
<dbReference type="Gene3D" id="3.40.630.30">
    <property type="match status" value="1"/>
</dbReference>
<dbReference type="Proteomes" id="UP001164420">
    <property type="component" value="Unassembled WGS sequence"/>
</dbReference>
<reference evidence="2 3" key="1">
    <citation type="journal article" date="2023" name="Front. Microbiol.">
        <title>Ralstonia chuxiongensis sp. nov., Ralstonia mojiangensis sp. nov., and Ralstonia soli sp. nov., isolated from tobacco fields, are three novel species in the family Burkholderiaceae.</title>
        <authorList>
            <person name="Lu C.H."/>
            <person name="Zhang Y.Y."/>
            <person name="Jiang N."/>
            <person name="Chen W."/>
            <person name="Shao X."/>
            <person name="Zhao Z.M."/>
            <person name="Lu W.L."/>
            <person name="Hu X."/>
            <person name="Xi Y.X."/>
            <person name="Zou S.Y."/>
            <person name="Wei Q.J."/>
            <person name="Lin Z.L."/>
            <person name="Gong L."/>
            <person name="Gai X.T."/>
            <person name="Zhang L.Q."/>
            <person name="Li J.Y."/>
            <person name="Jin Y."/>
            <person name="Xia Z.Y."/>
        </authorList>
    </citation>
    <scope>NUCLEOTIDE SEQUENCE [LARGE SCALE GENOMIC DNA]</scope>
    <source>
        <strain evidence="2 3">22TCJT01-1</strain>
    </source>
</reference>
<dbReference type="SUPFAM" id="SSF55729">
    <property type="entry name" value="Acyl-CoA N-acyltransferases (Nat)"/>
    <property type="match status" value="1"/>
</dbReference>
<comment type="caution">
    <text evidence="2">The sequence shown here is derived from an EMBL/GenBank/DDBJ whole genome shotgun (WGS) entry which is preliminary data.</text>
</comment>
<organism evidence="2 3">
    <name type="scientific">Ralstonia mojiangensis</name>
    <dbReference type="NCBI Taxonomy" id="2953895"/>
    <lineage>
        <taxon>Bacteria</taxon>
        <taxon>Pseudomonadati</taxon>
        <taxon>Pseudomonadota</taxon>
        <taxon>Betaproteobacteria</taxon>
        <taxon>Burkholderiales</taxon>
        <taxon>Burkholderiaceae</taxon>
        <taxon>Ralstonia</taxon>
    </lineage>
</organism>
<sequence>METTAELGITVDADWFPVTDYEPSRFVWEWAGHVELLDAETRAASEIGTFAVRYVDAESAMNARESLFDVFDSDSTTIDYYAALYEGAWFKDGLAGFELSEDYGQSANLLILDRLLIRPAYRSRGFGLAALAALIRRFGMGAGLIAMKPFPLQFEHSFAKRDAGGNAPAADEYELRVFSGSRRTATAKLKRYYAALGFKTVRNTEFMVRPPAAPLPEPHSLRQRWEHNTSA</sequence>
<dbReference type="EMBL" id="JAOCQI010000003">
    <property type="protein sequence ID" value="MCT7313733.1"/>
    <property type="molecule type" value="Genomic_DNA"/>
</dbReference>
<evidence type="ECO:0000313" key="3">
    <source>
        <dbReference type="Proteomes" id="UP001164420"/>
    </source>
</evidence>
<gene>
    <name evidence="2" type="ORF">N5J06_22405</name>
</gene>
<name>A0ABT2LGD7_9RALS</name>
<evidence type="ECO:0000256" key="1">
    <source>
        <dbReference type="SAM" id="MobiDB-lite"/>
    </source>
</evidence>
<proteinExistence type="predicted"/>
<evidence type="ECO:0000313" key="2">
    <source>
        <dbReference type="EMBL" id="MCT7313733.1"/>
    </source>
</evidence>
<evidence type="ECO:0008006" key="4">
    <source>
        <dbReference type="Google" id="ProtNLM"/>
    </source>
</evidence>
<dbReference type="RefSeq" id="WP_260779983.1">
    <property type="nucleotide sequence ID" value="NZ_JAOCQI010000003.1"/>
</dbReference>
<feature type="region of interest" description="Disordered" evidence="1">
    <location>
        <begin position="212"/>
        <end position="231"/>
    </location>
</feature>
<accession>A0ABT2LGD7</accession>
<dbReference type="InterPro" id="IPR016181">
    <property type="entry name" value="Acyl_CoA_acyltransferase"/>
</dbReference>
<feature type="compositionally biased region" description="Basic and acidic residues" evidence="1">
    <location>
        <begin position="219"/>
        <end position="231"/>
    </location>
</feature>
<keyword evidence="3" id="KW-1185">Reference proteome</keyword>